<evidence type="ECO:0000313" key="3">
    <source>
        <dbReference type="Proteomes" id="UP001161017"/>
    </source>
</evidence>
<evidence type="ECO:0000256" key="1">
    <source>
        <dbReference type="SAM" id="MobiDB-lite"/>
    </source>
</evidence>
<feature type="region of interest" description="Disordered" evidence="1">
    <location>
        <begin position="72"/>
        <end position="100"/>
    </location>
</feature>
<protein>
    <recommendedName>
        <fullName evidence="4">F-box domain-containing protein</fullName>
    </recommendedName>
</protein>
<sequence>MDLPLGPGGRGWPPGQIPLEVFHNIVDNLPRASVQAMRHVNAEFEMKTSNRLFHTVVVPFRSEIYGMMTHMTDTTGSKRKDAKGKGKAQSVADEEPEDDRSVHDGMKVFEAWGPHIKKFAMAFEVDEVDLEQAPIKGRFENHSTWWGSYKWPHPYYFRYEFCQGLEKKADEFKCMSEALSHLKGTQELGLSLKSGLGWLSGPDMSDRARMFREKSEIFGRNHLQPSLDMQEREKVWTGIADSFSHGKASWKTRLHGGIILESNPEDFLDALGNDWHYPLVFEGVDLATKGPNMTPDDHVQYASEGLKGLTKSVAGRFANAPLKPSDLSVPQQEWLLETEWAQRAFLSSFCMALADNSQTFQHVHSLNISKLSSRYLNALEREDFWKALPSLSTLTILVSPDWRNISKLDTGLVEAPAMDPSKAVTQFHRLLQNHVAHVESVKNLKIGYVGGGEHQTGIFGRNKSILPAPLLDASDAKAVLANVRVPDPVLKLPNVKSITFDNCWMTPAMLQEFALCAGRANLQELHLHSVSLTAQPGGVGVERLEFSPEDGIYDSPQEPTRIGCPSVGNFFDFSCSPPLYHEQGWPTTPQRIGSWANVLDTITPGPTRDFIRYVYGYREQPPALRRTTLQRVTLDSCGYVNLPHFKEFMGQEILGEIEPLAGCLIKRAAELQTVMMTRPEDILLGQIIPRIWPSEHKTLESAYGMRFGWEDGDDEGRSLQNREDGQVNGGKGRFSGVLRKLVLPPVEIV</sequence>
<dbReference type="EMBL" id="JAPUFD010000006">
    <property type="protein sequence ID" value="MDI1487972.1"/>
    <property type="molecule type" value="Genomic_DNA"/>
</dbReference>
<name>A0AA43QLD9_9LECA</name>
<dbReference type="AlphaFoldDB" id="A0AA43QLD9"/>
<evidence type="ECO:0000313" key="2">
    <source>
        <dbReference type="EMBL" id="MDI1487972.1"/>
    </source>
</evidence>
<comment type="caution">
    <text evidence="2">The sequence shown here is derived from an EMBL/GenBank/DDBJ whole genome shotgun (WGS) entry which is preliminary data.</text>
</comment>
<keyword evidence="3" id="KW-1185">Reference proteome</keyword>
<accession>A0AA43QLD9</accession>
<evidence type="ECO:0008006" key="4">
    <source>
        <dbReference type="Google" id="ProtNLM"/>
    </source>
</evidence>
<reference evidence="2" key="1">
    <citation type="journal article" date="2023" name="Genome Biol. Evol.">
        <title>First Whole Genome Sequence and Flow Cytometry Genome Size Data for the Lichen-Forming Fungus Ramalina farinacea (Ascomycota).</title>
        <authorList>
            <person name="Llewellyn T."/>
            <person name="Mian S."/>
            <person name="Hill R."/>
            <person name="Leitch I.J."/>
            <person name="Gaya E."/>
        </authorList>
    </citation>
    <scope>NUCLEOTIDE SEQUENCE</scope>
    <source>
        <strain evidence="2">LIQ254RAFAR</strain>
    </source>
</reference>
<organism evidence="2 3">
    <name type="scientific">Ramalina farinacea</name>
    <dbReference type="NCBI Taxonomy" id="258253"/>
    <lineage>
        <taxon>Eukaryota</taxon>
        <taxon>Fungi</taxon>
        <taxon>Dikarya</taxon>
        <taxon>Ascomycota</taxon>
        <taxon>Pezizomycotina</taxon>
        <taxon>Lecanoromycetes</taxon>
        <taxon>OSLEUM clade</taxon>
        <taxon>Lecanoromycetidae</taxon>
        <taxon>Lecanorales</taxon>
        <taxon>Lecanorineae</taxon>
        <taxon>Ramalinaceae</taxon>
        <taxon>Ramalina</taxon>
    </lineage>
</organism>
<gene>
    <name evidence="2" type="ORF">OHK93_007246</name>
</gene>
<dbReference type="Proteomes" id="UP001161017">
    <property type="component" value="Unassembled WGS sequence"/>
</dbReference>
<proteinExistence type="predicted"/>